<dbReference type="SUPFAM" id="SSF46626">
    <property type="entry name" value="Cytochrome c"/>
    <property type="match status" value="1"/>
</dbReference>
<dbReference type="Proteomes" id="UP001279660">
    <property type="component" value="Unassembled WGS sequence"/>
</dbReference>
<dbReference type="RefSeq" id="WP_010404525.1">
    <property type="nucleotide sequence ID" value="NZ_JAWXXV010000001.1"/>
</dbReference>
<sequence>MVFRSIVIASAAALLLNACSSNDDKEARRRAAGPAPSAAALLRVASASSGERLFYQCFACHSIQRDAADRSGPNLFGVMGAEVGQRRPRFAYSGALQLLGGRWTPERMDVWLTNPKRMVPGTAMGFAGLADPLDRADVIAYLQKQH</sequence>
<dbReference type="InterPro" id="IPR036909">
    <property type="entry name" value="Cyt_c-like_dom_sf"/>
</dbReference>
<keyword evidence="2 6" id="KW-0349">Heme</keyword>
<comment type="caution">
    <text evidence="8">The sequence shown here is derived from an EMBL/GenBank/DDBJ whole genome shotgun (WGS) entry which is preliminary data.</text>
</comment>
<evidence type="ECO:0000313" key="8">
    <source>
        <dbReference type="EMBL" id="MDX5983739.1"/>
    </source>
</evidence>
<gene>
    <name evidence="8" type="ORF">SIL82_05660</name>
</gene>
<keyword evidence="4" id="KW-0249">Electron transport</keyword>
<proteinExistence type="predicted"/>
<evidence type="ECO:0000256" key="1">
    <source>
        <dbReference type="ARBA" id="ARBA00022448"/>
    </source>
</evidence>
<feature type="domain" description="Cytochrome c" evidence="7">
    <location>
        <begin position="45"/>
        <end position="146"/>
    </location>
</feature>
<dbReference type="Gene3D" id="1.10.760.10">
    <property type="entry name" value="Cytochrome c-like domain"/>
    <property type="match status" value="1"/>
</dbReference>
<evidence type="ECO:0000256" key="4">
    <source>
        <dbReference type="ARBA" id="ARBA00022982"/>
    </source>
</evidence>
<keyword evidence="3 6" id="KW-0479">Metal-binding</keyword>
<evidence type="ECO:0000259" key="7">
    <source>
        <dbReference type="PROSITE" id="PS51007"/>
    </source>
</evidence>
<keyword evidence="9" id="KW-1185">Reference proteome</keyword>
<dbReference type="EMBL" id="JAWXXV010000001">
    <property type="protein sequence ID" value="MDX5983739.1"/>
    <property type="molecule type" value="Genomic_DNA"/>
</dbReference>
<reference evidence="8 9" key="1">
    <citation type="submission" date="2023-11" db="EMBL/GenBank/DDBJ databases">
        <title>MicrobeMod: A computational toolkit for identifying prokaryotic methylation and restriction-modification with nanopore sequencing.</title>
        <authorList>
            <person name="Crits-Christoph A."/>
            <person name="Kang S.C."/>
            <person name="Lee H."/>
            <person name="Ostrov N."/>
        </authorList>
    </citation>
    <scope>NUCLEOTIDE SEQUENCE [LARGE SCALE GENOMIC DNA]</scope>
    <source>
        <strain evidence="8 9">ATCC 14820</strain>
    </source>
</reference>
<dbReference type="PROSITE" id="PS51007">
    <property type="entry name" value="CYTC"/>
    <property type="match status" value="1"/>
</dbReference>
<organism evidence="8 9">
    <name type="scientific">Sphingomonas echinoides</name>
    <dbReference type="NCBI Taxonomy" id="59803"/>
    <lineage>
        <taxon>Bacteria</taxon>
        <taxon>Pseudomonadati</taxon>
        <taxon>Pseudomonadota</taxon>
        <taxon>Alphaproteobacteria</taxon>
        <taxon>Sphingomonadales</taxon>
        <taxon>Sphingomonadaceae</taxon>
        <taxon>Sphingomonas</taxon>
    </lineage>
</organism>
<protein>
    <submittedName>
        <fullName evidence="8">C-type cytochrome</fullName>
    </submittedName>
</protein>
<dbReference type="PRINTS" id="PR00604">
    <property type="entry name" value="CYTCHRMECIAB"/>
</dbReference>
<evidence type="ECO:0000256" key="6">
    <source>
        <dbReference type="PROSITE-ProRule" id="PRU00433"/>
    </source>
</evidence>
<keyword evidence="1" id="KW-0813">Transport</keyword>
<evidence type="ECO:0000313" key="9">
    <source>
        <dbReference type="Proteomes" id="UP001279660"/>
    </source>
</evidence>
<evidence type="ECO:0000256" key="5">
    <source>
        <dbReference type="ARBA" id="ARBA00023004"/>
    </source>
</evidence>
<dbReference type="PANTHER" id="PTHR11961">
    <property type="entry name" value="CYTOCHROME C"/>
    <property type="match status" value="1"/>
</dbReference>
<keyword evidence="5 6" id="KW-0408">Iron</keyword>
<evidence type="ECO:0000256" key="2">
    <source>
        <dbReference type="ARBA" id="ARBA00022617"/>
    </source>
</evidence>
<name>A0ABU4PJW3_9SPHN</name>
<evidence type="ECO:0000256" key="3">
    <source>
        <dbReference type="ARBA" id="ARBA00022723"/>
    </source>
</evidence>
<dbReference type="InterPro" id="IPR002327">
    <property type="entry name" value="Cyt_c_1A/1B"/>
</dbReference>
<accession>A0ABU4PJW3</accession>
<dbReference type="InterPro" id="IPR009056">
    <property type="entry name" value="Cyt_c-like_dom"/>
</dbReference>